<proteinExistence type="predicted"/>
<reference evidence="3" key="2">
    <citation type="submission" date="2021-02" db="UniProtKB">
        <authorList>
            <consortium name="EnsemblMetazoa"/>
        </authorList>
    </citation>
    <scope>IDENTIFICATION</scope>
    <source>
        <strain evidence="3">JHB</strain>
    </source>
</reference>
<dbReference type="EMBL" id="DS233154">
    <property type="protein sequence ID" value="EDS28387.1"/>
    <property type="molecule type" value="Genomic_DNA"/>
</dbReference>
<protein>
    <submittedName>
        <fullName evidence="2 3">Uncharacterized protein</fullName>
    </submittedName>
</protein>
<feature type="region of interest" description="Disordered" evidence="1">
    <location>
        <begin position="37"/>
        <end position="60"/>
    </location>
</feature>
<evidence type="ECO:0000313" key="2">
    <source>
        <dbReference type="EMBL" id="EDS28387.1"/>
    </source>
</evidence>
<accession>B0XHF8</accession>
<gene>
    <name evidence="3" type="primary">6052899</name>
    <name evidence="2" type="ORF">CpipJ_CPIJ018890</name>
</gene>
<reference evidence="2" key="1">
    <citation type="submission" date="2007-03" db="EMBL/GenBank/DDBJ databases">
        <title>Annotation of Culex pipiens quinquefasciatus.</title>
        <authorList>
            <consortium name="The Broad Institute Genome Sequencing Platform"/>
            <person name="Atkinson P.W."/>
            <person name="Hemingway J."/>
            <person name="Christensen B.M."/>
            <person name="Higgs S."/>
            <person name="Kodira C."/>
            <person name="Hannick L."/>
            <person name="Megy K."/>
            <person name="O'Leary S."/>
            <person name="Pearson M."/>
            <person name="Haas B.J."/>
            <person name="Mauceli E."/>
            <person name="Wortman J.R."/>
            <person name="Lee N.H."/>
            <person name="Guigo R."/>
            <person name="Stanke M."/>
            <person name="Alvarado L."/>
            <person name="Amedeo P."/>
            <person name="Antoine C.H."/>
            <person name="Arensburger P."/>
            <person name="Bidwell S.L."/>
            <person name="Crawford M."/>
            <person name="Camaro F."/>
            <person name="Devon K."/>
            <person name="Engels R."/>
            <person name="Hammond M."/>
            <person name="Howarth C."/>
            <person name="Koehrsen M."/>
            <person name="Lawson D."/>
            <person name="Montgomery P."/>
            <person name="Nene V."/>
            <person name="Nusbaum C."/>
            <person name="Puiu D."/>
            <person name="Romero-Severson J."/>
            <person name="Severson D.W."/>
            <person name="Shumway M."/>
            <person name="Sisk P."/>
            <person name="Stolte C."/>
            <person name="Zeng Q."/>
            <person name="Eisenstadt E."/>
            <person name="Fraser-Liggett C."/>
            <person name="Strausberg R."/>
            <person name="Galagan J."/>
            <person name="Birren B."/>
            <person name="Collins F.H."/>
        </authorList>
    </citation>
    <scope>NUCLEOTIDE SEQUENCE [LARGE SCALE GENOMIC DNA]</scope>
    <source>
        <strain evidence="2">JHB</strain>
    </source>
</reference>
<evidence type="ECO:0000313" key="4">
    <source>
        <dbReference type="Proteomes" id="UP000002320"/>
    </source>
</evidence>
<dbReference type="Proteomes" id="UP000002320">
    <property type="component" value="Unassembled WGS sequence"/>
</dbReference>
<dbReference type="AlphaFoldDB" id="B0XHF8"/>
<feature type="compositionally biased region" description="Basic and acidic residues" evidence="1">
    <location>
        <begin position="41"/>
        <end position="56"/>
    </location>
</feature>
<name>B0XHF8_CULQU</name>
<evidence type="ECO:0000256" key="1">
    <source>
        <dbReference type="SAM" id="MobiDB-lite"/>
    </source>
</evidence>
<dbReference type="KEGG" id="cqu:CpipJ_CPIJ018890"/>
<keyword evidence="4" id="KW-1185">Reference proteome</keyword>
<dbReference type="HOGENOM" id="CLU_510256_0_0_1"/>
<dbReference type="VEuPathDB" id="VectorBase:CPIJ018890"/>
<evidence type="ECO:0000313" key="3">
    <source>
        <dbReference type="EnsemblMetazoa" id="CPIJ018890-PA"/>
    </source>
</evidence>
<dbReference type="EnsemblMetazoa" id="CPIJ018890-RA">
    <property type="protein sequence ID" value="CPIJ018890-PA"/>
    <property type="gene ID" value="CPIJ018890"/>
</dbReference>
<sequence>MFRLGKPATAKPICLNGFAALPTEHQKLGSRAAKLMSYADPSRRRSGTDEQVEQRSRGYGHGCTHHLLNRLQRQSPPKLPSWVVPASENGSLQAVSTFIKSATNVTMVSSMGGGSGTGAEGAQFGRQQVFNTTHSGVEAFQKVQPPHRLVPVRPMVNMVDILLLTGCPDTGETNPLQSGELNKSLPFFRFQRQRQQKGGCTVYERRIKGEPRRLGLFGRMNFIWGAYQGRPAGEPTYRGGCTVYERRIKGEPRRGGCTVYERRIKGEPRRLGLFGRMNFIWGAYQRRLAGEPTYRGGCTVYERRIKGEPRRGGCTVYERRIKGEPRRLGLFGRMNFIWGAYQGRPAGEPTYRGGCTVYERRIKGEPRRLGLFGRMNFLWEAYRGRPAGGPSYRGGRTVYERRVEGEPRRLGLFRRMNFLWEGIEGDPLADHPIGAANLGDPGASRWRTNVTIKKLIVRQIVANFIRQQVARGSPNQTLADRQSGLAVRQRTAGGLPSQCGHPLPRVLPLVVAGVDDSTETTLGDDSYTWTELST</sequence>
<organism>
    <name type="scientific">Culex quinquefasciatus</name>
    <name type="common">Southern house mosquito</name>
    <name type="synonym">Culex pungens</name>
    <dbReference type="NCBI Taxonomy" id="7176"/>
    <lineage>
        <taxon>Eukaryota</taxon>
        <taxon>Metazoa</taxon>
        <taxon>Ecdysozoa</taxon>
        <taxon>Arthropoda</taxon>
        <taxon>Hexapoda</taxon>
        <taxon>Insecta</taxon>
        <taxon>Pterygota</taxon>
        <taxon>Neoptera</taxon>
        <taxon>Endopterygota</taxon>
        <taxon>Diptera</taxon>
        <taxon>Nematocera</taxon>
        <taxon>Culicoidea</taxon>
        <taxon>Culicidae</taxon>
        <taxon>Culicinae</taxon>
        <taxon>Culicini</taxon>
        <taxon>Culex</taxon>
        <taxon>Culex</taxon>
    </lineage>
</organism>
<dbReference type="InParanoid" id="B0XHF8"/>